<proteinExistence type="predicted"/>
<sequence>MLVFFLHGTAVRNPGYSDRTQNFILQEFSQRGEIEIPSFGAAFFGDILGADELWDWVLQDLENFKWDHPGVDLETIFSYQNFREQLISKIFGDIFTYLNPDYGHAARKTIAVQLLQFIKENPGDDDLHLVAHSLGSVILWDILFSDKLSPSDPAFYIRDIIKGLSGYRQGRKVYLRTVTTMGSPLLFFNRMLGIAPEKLKIFAQRYVKNPLRWINIINAGDIFAYPLASSLNLHDNSIFFQDKYLEDKDILKRSLGNVAMALGLVDDHTIYWKSQRVANLITANLLGDISILSQDNVLPGFGSIWE</sequence>
<dbReference type="SUPFAM" id="SSF53474">
    <property type="entry name" value="alpha/beta-Hydrolases"/>
    <property type="match status" value="1"/>
</dbReference>
<accession>A0AAU8JDC8</accession>
<organism evidence="1">
    <name type="scientific">Planktothricoides raciborskii GIHE-MW2</name>
    <dbReference type="NCBI Taxonomy" id="2792601"/>
    <lineage>
        <taxon>Bacteria</taxon>
        <taxon>Bacillati</taxon>
        <taxon>Cyanobacteriota</taxon>
        <taxon>Cyanophyceae</taxon>
        <taxon>Oscillatoriophycideae</taxon>
        <taxon>Oscillatoriales</taxon>
        <taxon>Oscillatoriaceae</taxon>
        <taxon>Planktothricoides</taxon>
    </lineage>
</organism>
<dbReference type="InterPro" id="IPR029058">
    <property type="entry name" value="AB_hydrolase_fold"/>
</dbReference>
<gene>
    <name evidence="1" type="ORF">ABWT76_005566</name>
</gene>
<dbReference type="EMBL" id="CP159837">
    <property type="protein sequence ID" value="XCM36785.1"/>
    <property type="molecule type" value="Genomic_DNA"/>
</dbReference>
<protein>
    <recommendedName>
        <fullName evidence="2">Alpha/beta hydrolase</fullName>
    </recommendedName>
</protein>
<evidence type="ECO:0008006" key="2">
    <source>
        <dbReference type="Google" id="ProtNLM"/>
    </source>
</evidence>
<dbReference type="AlphaFoldDB" id="A0AAU8JDC8"/>
<reference evidence="1" key="1">
    <citation type="submission" date="2024-07" db="EMBL/GenBank/DDBJ databases">
        <authorList>
            <person name="Kim Y.J."/>
            <person name="Jeong J.Y."/>
        </authorList>
    </citation>
    <scope>NUCLEOTIDE SEQUENCE</scope>
    <source>
        <strain evidence="1">GIHE-MW2</strain>
    </source>
</reference>
<dbReference type="RefSeq" id="WP_054468967.1">
    <property type="nucleotide sequence ID" value="NZ_CP159837.1"/>
</dbReference>
<name>A0AAU8JDC8_9CYAN</name>
<evidence type="ECO:0000313" key="1">
    <source>
        <dbReference type="EMBL" id="XCM36785.1"/>
    </source>
</evidence>